<organism evidence="2 3">
    <name type="scientific">Daphnia magna</name>
    <dbReference type="NCBI Taxonomy" id="35525"/>
    <lineage>
        <taxon>Eukaryota</taxon>
        <taxon>Metazoa</taxon>
        <taxon>Ecdysozoa</taxon>
        <taxon>Arthropoda</taxon>
        <taxon>Crustacea</taxon>
        <taxon>Branchiopoda</taxon>
        <taxon>Diplostraca</taxon>
        <taxon>Cladocera</taxon>
        <taxon>Anomopoda</taxon>
        <taxon>Daphniidae</taxon>
        <taxon>Daphnia</taxon>
    </lineage>
</organism>
<name>A0ABQ9ZVD1_9CRUS</name>
<accession>A0ABQ9ZVD1</accession>
<proteinExistence type="predicted"/>
<dbReference type="InterPro" id="IPR029063">
    <property type="entry name" value="SAM-dependent_MTases_sf"/>
</dbReference>
<evidence type="ECO:0000313" key="3">
    <source>
        <dbReference type="Proteomes" id="UP001234178"/>
    </source>
</evidence>
<dbReference type="Proteomes" id="UP001234178">
    <property type="component" value="Unassembled WGS sequence"/>
</dbReference>
<keyword evidence="3" id="KW-1185">Reference proteome</keyword>
<evidence type="ECO:0000256" key="1">
    <source>
        <dbReference type="SAM" id="MobiDB-lite"/>
    </source>
</evidence>
<dbReference type="Gene3D" id="3.40.50.150">
    <property type="entry name" value="Vaccinia Virus protein VP39"/>
    <property type="match status" value="1"/>
</dbReference>
<dbReference type="EMBL" id="JAOYFB010000005">
    <property type="protein sequence ID" value="KAK4016879.1"/>
    <property type="molecule type" value="Genomic_DNA"/>
</dbReference>
<protein>
    <submittedName>
        <fullName evidence="2">Uncharacterized protein</fullName>
    </submittedName>
</protein>
<comment type="caution">
    <text evidence="2">The sequence shown here is derived from an EMBL/GenBank/DDBJ whole genome shotgun (WGS) entry which is preliminary data.</text>
</comment>
<evidence type="ECO:0000313" key="2">
    <source>
        <dbReference type="EMBL" id="KAK4016879.1"/>
    </source>
</evidence>
<feature type="region of interest" description="Disordered" evidence="1">
    <location>
        <begin position="34"/>
        <end position="53"/>
    </location>
</feature>
<gene>
    <name evidence="2" type="ORF">OUZ56_031844</name>
</gene>
<sequence>MDASGCGNGKYLQVNPSIFKVGSDRCAASVDVARRKDHEGHPSMSPYAKGESQTEIDESIERLLMRAKCTFEADEQEILMHNPTKENKVRVKGLEHQNLQLLLGRVWISESKVYRAAAGFVNNKI</sequence>
<reference evidence="2 3" key="1">
    <citation type="journal article" date="2023" name="Nucleic Acids Res.">
        <title>The hologenome of Daphnia magna reveals possible DNA methylation and microbiome-mediated evolution of the host genome.</title>
        <authorList>
            <person name="Chaturvedi A."/>
            <person name="Li X."/>
            <person name="Dhandapani V."/>
            <person name="Marshall H."/>
            <person name="Kissane S."/>
            <person name="Cuenca-Cambronero M."/>
            <person name="Asole G."/>
            <person name="Calvet F."/>
            <person name="Ruiz-Romero M."/>
            <person name="Marangio P."/>
            <person name="Guigo R."/>
            <person name="Rago D."/>
            <person name="Mirbahai L."/>
            <person name="Eastwood N."/>
            <person name="Colbourne J.K."/>
            <person name="Zhou J."/>
            <person name="Mallon E."/>
            <person name="Orsini L."/>
        </authorList>
    </citation>
    <scope>NUCLEOTIDE SEQUENCE [LARGE SCALE GENOMIC DNA]</scope>
    <source>
        <strain evidence="2">LRV0_1</strain>
    </source>
</reference>